<dbReference type="SUPFAM" id="SSF47616">
    <property type="entry name" value="GST C-terminal domain-like"/>
    <property type="match status" value="1"/>
</dbReference>
<dbReference type="AlphaFoldDB" id="A0A1K1WQ93"/>
<dbReference type="Pfam" id="PF00043">
    <property type="entry name" value="GST_C"/>
    <property type="match status" value="1"/>
</dbReference>
<sequence>MLTLHHLEKSRSHRVLWLLELLGLDYEFKTYLRDPQTLLAPPALKQIHPLGKSPVITDGELVVAESGAIIEYLLQRYGKGRLQQVADDLQGWVDYRHWLHYAEGSLMPVLLMKLVFTQIPKRPMPFFVKPVAKGISNKVLETFVQPNLDTHLAFIEQHLAQHRWFAGDALTAADVQMSFPMLALAARSDLSAYPHIQAYNQQLLADPAWQRVVQKAGPLQIPS</sequence>
<dbReference type="InterPro" id="IPR040079">
    <property type="entry name" value="Glutathione_S-Trfase"/>
</dbReference>
<accession>A0A1K1WQ93</accession>
<dbReference type="Gene3D" id="3.40.30.10">
    <property type="entry name" value="Glutaredoxin"/>
    <property type="match status" value="1"/>
</dbReference>
<gene>
    <name evidence="7" type="ORF">SAMN02745752_01505</name>
</gene>
<dbReference type="SFLD" id="SFLDS00019">
    <property type="entry name" value="Glutathione_Transferase_(cytos"/>
    <property type="match status" value="1"/>
</dbReference>
<dbReference type="PANTHER" id="PTHR44051:SF9">
    <property type="entry name" value="GLUTATHIONE S-TRANSFERASE 1"/>
    <property type="match status" value="1"/>
</dbReference>
<name>A0A1K1WQ93_9GAMM</name>
<dbReference type="SFLD" id="SFLDG00358">
    <property type="entry name" value="Main_(cytGST)"/>
    <property type="match status" value="1"/>
</dbReference>
<keyword evidence="8" id="KW-1185">Reference proteome</keyword>
<protein>
    <recommendedName>
        <fullName evidence="1">glutathione transferase</fullName>
        <ecNumber evidence="1">2.5.1.18</ecNumber>
    </recommendedName>
</protein>
<dbReference type="CDD" id="cd03046">
    <property type="entry name" value="GST_N_GTT1_like"/>
    <property type="match status" value="1"/>
</dbReference>
<dbReference type="PANTHER" id="PTHR44051">
    <property type="entry name" value="GLUTATHIONE S-TRANSFERASE-RELATED"/>
    <property type="match status" value="1"/>
</dbReference>
<dbReference type="Pfam" id="PF02798">
    <property type="entry name" value="GST_N"/>
    <property type="match status" value="1"/>
</dbReference>
<dbReference type="InterPro" id="IPR010987">
    <property type="entry name" value="Glutathione-S-Trfase_C-like"/>
</dbReference>
<feature type="domain" description="GST N-terminal" evidence="5">
    <location>
        <begin position="1"/>
        <end position="81"/>
    </location>
</feature>
<evidence type="ECO:0000313" key="8">
    <source>
        <dbReference type="Proteomes" id="UP000182350"/>
    </source>
</evidence>
<dbReference type="STRING" id="1122209.SAMN02745752_01505"/>
<dbReference type="PROSITE" id="PS50404">
    <property type="entry name" value="GST_NTER"/>
    <property type="match status" value="1"/>
</dbReference>
<dbReference type="GO" id="GO:0004601">
    <property type="term" value="F:peroxidase activity"/>
    <property type="evidence" value="ECO:0007669"/>
    <property type="project" value="UniProtKB-ARBA"/>
</dbReference>
<dbReference type="Proteomes" id="UP000182350">
    <property type="component" value="Unassembled WGS sequence"/>
</dbReference>
<dbReference type="InterPro" id="IPR004045">
    <property type="entry name" value="Glutathione_S-Trfase_N"/>
</dbReference>
<evidence type="ECO:0000256" key="1">
    <source>
        <dbReference type="ARBA" id="ARBA00012452"/>
    </source>
</evidence>
<comment type="catalytic activity">
    <reaction evidence="3">
        <text>RX + glutathione = an S-substituted glutathione + a halide anion + H(+)</text>
        <dbReference type="Rhea" id="RHEA:16437"/>
        <dbReference type="ChEBI" id="CHEBI:15378"/>
        <dbReference type="ChEBI" id="CHEBI:16042"/>
        <dbReference type="ChEBI" id="CHEBI:17792"/>
        <dbReference type="ChEBI" id="CHEBI:57925"/>
        <dbReference type="ChEBI" id="CHEBI:90779"/>
        <dbReference type="EC" id="2.5.1.18"/>
    </reaction>
</comment>
<evidence type="ECO:0000259" key="6">
    <source>
        <dbReference type="PROSITE" id="PS50405"/>
    </source>
</evidence>
<dbReference type="EC" id="2.5.1.18" evidence="1"/>
<dbReference type="RefSeq" id="WP_072325740.1">
    <property type="nucleotide sequence ID" value="NZ_FPJW01000004.1"/>
</dbReference>
<dbReference type="FunFam" id="3.40.30.10:FF:000156">
    <property type="entry name" value="Glutathione S-transferase 1"/>
    <property type="match status" value="1"/>
</dbReference>
<evidence type="ECO:0000313" key="7">
    <source>
        <dbReference type="EMBL" id="SFX39568.1"/>
    </source>
</evidence>
<dbReference type="EMBL" id="FPJW01000004">
    <property type="protein sequence ID" value="SFX39568.1"/>
    <property type="molecule type" value="Genomic_DNA"/>
</dbReference>
<feature type="domain" description="GST C-terminal" evidence="6">
    <location>
        <begin position="88"/>
        <end position="223"/>
    </location>
</feature>
<dbReference type="SFLD" id="SFLDG01150">
    <property type="entry name" value="Main.1:_Beta-like"/>
    <property type="match status" value="1"/>
</dbReference>
<organism evidence="7 8">
    <name type="scientific">Marinospirillum alkaliphilum DSM 21637</name>
    <dbReference type="NCBI Taxonomy" id="1122209"/>
    <lineage>
        <taxon>Bacteria</taxon>
        <taxon>Pseudomonadati</taxon>
        <taxon>Pseudomonadota</taxon>
        <taxon>Gammaproteobacteria</taxon>
        <taxon>Oceanospirillales</taxon>
        <taxon>Oceanospirillaceae</taxon>
        <taxon>Marinospirillum</taxon>
    </lineage>
</organism>
<dbReference type="CDD" id="cd03189">
    <property type="entry name" value="GST_C_GTT1_like"/>
    <property type="match status" value="1"/>
</dbReference>
<dbReference type="InterPro" id="IPR036249">
    <property type="entry name" value="Thioredoxin-like_sf"/>
</dbReference>
<evidence type="ECO:0000256" key="3">
    <source>
        <dbReference type="ARBA" id="ARBA00047960"/>
    </source>
</evidence>
<keyword evidence="2 7" id="KW-0808">Transferase</keyword>
<proteinExistence type="inferred from homology"/>
<reference evidence="7 8" key="1">
    <citation type="submission" date="2016-11" db="EMBL/GenBank/DDBJ databases">
        <authorList>
            <person name="Jaros S."/>
            <person name="Januszkiewicz K."/>
            <person name="Wedrychowicz H."/>
        </authorList>
    </citation>
    <scope>NUCLEOTIDE SEQUENCE [LARGE SCALE GENOMIC DNA]</scope>
    <source>
        <strain evidence="7 8">DSM 21637</strain>
    </source>
</reference>
<evidence type="ECO:0000256" key="2">
    <source>
        <dbReference type="ARBA" id="ARBA00022679"/>
    </source>
</evidence>
<dbReference type="Gene3D" id="1.20.1050.10">
    <property type="match status" value="1"/>
</dbReference>
<evidence type="ECO:0000259" key="5">
    <source>
        <dbReference type="PROSITE" id="PS50404"/>
    </source>
</evidence>
<dbReference type="GO" id="GO:0004364">
    <property type="term" value="F:glutathione transferase activity"/>
    <property type="evidence" value="ECO:0007669"/>
    <property type="project" value="UniProtKB-EC"/>
</dbReference>
<dbReference type="PROSITE" id="PS50405">
    <property type="entry name" value="GST_CTER"/>
    <property type="match status" value="1"/>
</dbReference>
<dbReference type="SUPFAM" id="SSF52833">
    <property type="entry name" value="Thioredoxin-like"/>
    <property type="match status" value="1"/>
</dbReference>
<comment type="similarity">
    <text evidence="4">Belongs to the GST superfamily.</text>
</comment>
<evidence type="ECO:0000256" key="4">
    <source>
        <dbReference type="RuleBase" id="RU003494"/>
    </source>
</evidence>
<dbReference type="OrthoDB" id="9810080at2"/>
<dbReference type="InterPro" id="IPR004046">
    <property type="entry name" value="GST_C"/>
</dbReference>
<dbReference type="GO" id="GO:0005737">
    <property type="term" value="C:cytoplasm"/>
    <property type="evidence" value="ECO:0007669"/>
    <property type="project" value="UniProtKB-ARBA"/>
</dbReference>
<dbReference type="InterPro" id="IPR036282">
    <property type="entry name" value="Glutathione-S-Trfase_C_sf"/>
</dbReference>